<dbReference type="InterPro" id="IPR005349">
    <property type="entry name" value="TMEM14"/>
</dbReference>
<comment type="caution">
    <text evidence="7">The sequence shown here is derived from an EMBL/GenBank/DDBJ whole genome shotgun (WGS) entry which is preliminary data.</text>
</comment>
<evidence type="ECO:0000256" key="1">
    <source>
        <dbReference type="ARBA" id="ARBA00004370"/>
    </source>
</evidence>
<dbReference type="Proteomes" id="UP000232323">
    <property type="component" value="Unassembled WGS sequence"/>
</dbReference>
<dbReference type="OrthoDB" id="526772at2759"/>
<name>A0A250WVD0_9CHLO</name>
<dbReference type="AlphaFoldDB" id="A0A250WVD0"/>
<protein>
    <submittedName>
        <fullName evidence="7">Uncharacterized protein</fullName>
    </submittedName>
</protein>
<sequence length="120" mass="12917">MYDFCFTPIYATLLAVGGVIGFIAKGSTASLAGGVGSALILSLLTYISFQYYKDRQSCKLAVLASLGISACLSVFMYQRFSQGFKVHNAIGAAISGLMSMYYVWNLVLFKPKFGTSHKAA</sequence>
<dbReference type="EMBL" id="BEGY01000009">
    <property type="protein sequence ID" value="GAX74716.1"/>
    <property type="molecule type" value="Genomic_DNA"/>
</dbReference>
<keyword evidence="3 6" id="KW-0812">Transmembrane</keyword>
<evidence type="ECO:0000256" key="4">
    <source>
        <dbReference type="ARBA" id="ARBA00022989"/>
    </source>
</evidence>
<organism evidence="7 8">
    <name type="scientific">Chlamydomonas eustigma</name>
    <dbReference type="NCBI Taxonomy" id="1157962"/>
    <lineage>
        <taxon>Eukaryota</taxon>
        <taxon>Viridiplantae</taxon>
        <taxon>Chlorophyta</taxon>
        <taxon>core chlorophytes</taxon>
        <taxon>Chlorophyceae</taxon>
        <taxon>CS clade</taxon>
        <taxon>Chlamydomonadales</taxon>
        <taxon>Chlamydomonadaceae</taxon>
        <taxon>Chlamydomonas</taxon>
    </lineage>
</organism>
<feature type="transmembrane region" description="Helical" evidence="6">
    <location>
        <begin position="89"/>
        <end position="109"/>
    </location>
</feature>
<accession>A0A250WVD0</accession>
<keyword evidence="5 6" id="KW-0472">Membrane</keyword>
<evidence type="ECO:0000256" key="3">
    <source>
        <dbReference type="ARBA" id="ARBA00022692"/>
    </source>
</evidence>
<keyword evidence="4 6" id="KW-1133">Transmembrane helix</keyword>
<dbReference type="GO" id="GO:0015245">
    <property type="term" value="F:fatty acid transmembrane transporter activity"/>
    <property type="evidence" value="ECO:0007669"/>
    <property type="project" value="TreeGrafter"/>
</dbReference>
<proteinExistence type="inferred from homology"/>
<dbReference type="Gene3D" id="1.10.10.1740">
    <property type="entry name" value="Transmembrane protein 14-like"/>
    <property type="match status" value="1"/>
</dbReference>
<feature type="transmembrane region" description="Helical" evidence="6">
    <location>
        <begin position="30"/>
        <end position="48"/>
    </location>
</feature>
<dbReference type="InterPro" id="IPR044890">
    <property type="entry name" value="TMEM14_sf"/>
</dbReference>
<evidence type="ECO:0000256" key="6">
    <source>
        <dbReference type="SAM" id="Phobius"/>
    </source>
</evidence>
<evidence type="ECO:0000256" key="2">
    <source>
        <dbReference type="ARBA" id="ARBA00007590"/>
    </source>
</evidence>
<reference evidence="7 8" key="1">
    <citation type="submission" date="2017-08" db="EMBL/GenBank/DDBJ databases">
        <title>Acidophilic green algal genome provides insights into adaptation to an acidic environment.</title>
        <authorList>
            <person name="Hirooka S."/>
            <person name="Hirose Y."/>
            <person name="Kanesaki Y."/>
            <person name="Higuchi S."/>
            <person name="Fujiwara T."/>
            <person name="Onuma R."/>
            <person name="Era A."/>
            <person name="Ohbayashi R."/>
            <person name="Uzuka A."/>
            <person name="Nozaki H."/>
            <person name="Yoshikawa H."/>
            <person name="Miyagishima S.Y."/>
        </authorList>
    </citation>
    <scope>NUCLEOTIDE SEQUENCE [LARGE SCALE GENOMIC DNA]</scope>
    <source>
        <strain evidence="7 8">NIES-2499</strain>
    </source>
</reference>
<evidence type="ECO:0000313" key="7">
    <source>
        <dbReference type="EMBL" id="GAX74716.1"/>
    </source>
</evidence>
<dbReference type="Pfam" id="PF03647">
    <property type="entry name" value="Tmemb_14"/>
    <property type="match status" value="1"/>
</dbReference>
<feature type="transmembrane region" description="Helical" evidence="6">
    <location>
        <begin position="60"/>
        <end position="77"/>
    </location>
</feature>
<comment type="similarity">
    <text evidence="2">Belongs to the TMEM14 family.</text>
</comment>
<gene>
    <name evidence="7" type="ORF">CEUSTIGMA_g2164.t1</name>
</gene>
<feature type="transmembrane region" description="Helical" evidence="6">
    <location>
        <begin position="7"/>
        <end position="24"/>
    </location>
</feature>
<keyword evidence="8" id="KW-1185">Reference proteome</keyword>
<dbReference type="PANTHER" id="PTHR12668:SF43">
    <property type="entry name" value="TRANSMEMBRANE PROTEIN 14 HOMOLOG"/>
    <property type="match status" value="1"/>
</dbReference>
<evidence type="ECO:0000313" key="8">
    <source>
        <dbReference type="Proteomes" id="UP000232323"/>
    </source>
</evidence>
<dbReference type="GO" id="GO:0009706">
    <property type="term" value="C:chloroplast inner membrane"/>
    <property type="evidence" value="ECO:0007669"/>
    <property type="project" value="TreeGrafter"/>
</dbReference>
<comment type="subcellular location">
    <subcellularLocation>
        <location evidence="1">Membrane</location>
    </subcellularLocation>
</comment>
<dbReference type="PANTHER" id="PTHR12668">
    <property type="entry name" value="TRANSMEMBRANE PROTEIN 14, 15"/>
    <property type="match status" value="1"/>
</dbReference>
<evidence type="ECO:0000256" key="5">
    <source>
        <dbReference type="ARBA" id="ARBA00023136"/>
    </source>
</evidence>